<evidence type="ECO:0000313" key="1">
    <source>
        <dbReference type="EMBL" id="MFB9347447.1"/>
    </source>
</evidence>
<evidence type="ECO:0000313" key="2">
    <source>
        <dbReference type="Proteomes" id="UP001589753"/>
    </source>
</evidence>
<name>A0ABV5L7V4_9ACTN</name>
<protein>
    <submittedName>
        <fullName evidence="1">Uncharacterized protein</fullName>
    </submittedName>
</protein>
<gene>
    <name evidence="1" type="ORF">ACFFUA_08225</name>
</gene>
<dbReference type="RefSeq" id="WP_380954994.1">
    <property type="nucleotide sequence ID" value="NZ_JBHMDI010000013.1"/>
</dbReference>
<proteinExistence type="predicted"/>
<dbReference type="EMBL" id="JBHMDI010000013">
    <property type="protein sequence ID" value="MFB9347447.1"/>
    <property type="molecule type" value="Genomic_DNA"/>
</dbReference>
<accession>A0ABV5L7V4</accession>
<sequence length="97" mass="10574">MDIEPPRNIETKAGSRWLRKRLVTLVDAVLNDIDRDGPMPNGKPHVAFEFLPELVNAVTAYSAHTLEVHRDALARKACEPDTKGAAVAMAQIAGADK</sequence>
<keyword evidence="2" id="KW-1185">Reference proteome</keyword>
<reference evidence="1 2" key="1">
    <citation type="submission" date="2024-09" db="EMBL/GenBank/DDBJ databases">
        <authorList>
            <person name="Sun Q."/>
            <person name="Mori K."/>
        </authorList>
    </citation>
    <scope>NUCLEOTIDE SEQUENCE [LARGE SCALE GENOMIC DNA]</scope>
    <source>
        <strain evidence="1 2">JCM 9767</strain>
    </source>
</reference>
<comment type="caution">
    <text evidence="1">The sequence shown here is derived from an EMBL/GenBank/DDBJ whole genome shotgun (WGS) entry which is preliminary data.</text>
</comment>
<organism evidence="1 2">
    <name type="scientific">Streptomyces heliomycini</name>
    <dbReference type="NCBI Taxonomy" id="284032"/>
    <lineage>
        <taxon>Bacteria</taxon>
        <taxon>Bacillati</taxon>
        <taxon>Actinomycetota</taxon>
        <taxon>Actinomycetes</taxon>
        <taxon>Kitasatosporales</taxon>
        <taxon>Streptomycetaceae</taxon>
        <taxon>Streptomyces</taxon>
    </lineage>
</organism>
<dbReference type="Proteomes" id="UP001589753">
    <property type="component" value="Unassembled WGS sequence"/>
</dbReference>